<dbReference type="InterPro" id="IPR047524">
    <property type="entry name" value="XPF_nuclease_EME1_plant/arthr"/>
</dbReference>
<dbReference type="GO" id="GO:0031573">
    <property type="term" value="P:mitotic intra-S DNA damage checkpoint signaling"/>
    <property type="evidence" value="ECO:0007669"/>
    <property type="project" value="TreeGrafter"/>
</dbReference>
<dbReference type="AlphaFoldDB" id="A0A8D8SRM9"/>
<dbReference type="GO" id="GO:0048476">
    <property type="term" value="C:Holliday junction resolvase complex"/>
    <property type="evidence" value="ECO:0007669"/>
    <property type="project" value="InterPro"/>
</dbReference>
<feature type="compositionally biased region" description="Acidic residues" evidence="13">
    <location>
        <begin position="9"/>
        <end position="18"/>
    </location>
</feature>
<keyword evidence="6" id="KW-0227">DNA damage</keyword>
<evidence type="ECO:0000256" key="5">
    <source>
        <dbReference type="ARBA" id="ARBA00022759"/>
    </source>
</evidence>
<comment type="subcellular location">
    <subcellularLocation>
        <location evidence="2">Nucleus</location>
    </subcellularLocation>
</comment>
<evidence type="ECO:0000256" key="11">
    <source>
        <dbReference type="ARBA" id="ARBA00023242"/>
    </source>
</evidence>
<evidence type="ECO:0000313" key="14">
    <source>
        <dbReference type="EMBL" id="CAG6674679.1"/>
    </source>
</evidence>
<feature type="compositionally biased region" description="Polar residues" evidence="13">
    <location>
        <begin position="47"/>
        <end position="57"/>
    </location>
</feature>
<evidence type="ECO:0000256" key="9">
    <source>
        <dbReference type="ARBA" id="ARBA00023172"/>
    </source>
</evidence>
<evidence type="ECO:0000256" key="12">
    <source>
        <dbReference type="ARBA" id="ARBA00023254"/>
    </source>
</evidence>
<dbReference type="GO" id="GO:0008821">
    <property type="term" value="F:crossover junction DNA endonuclease activity"/>
    <property type="evidence" value="ECO:0007669"/>
    <property type="project" value="TreeGrafter"/>
</dbReference>
<proteinExistence type="predicted"/>
<evidence type="ECO:0000256" key="13">
    <source>
        <dbReference type="SAM" id="MobiDB-lite"/>
    </source>
</evidence>
<name>A0A8D8SRM9_9HEMI</name>
<feature type="compositionally biased region" description="Polar residues" evidence="13">
    <location>
        <begin position="107"/>
        <end position="118"/>
    </location>
</feature>
<evidence type="ECO:0000256" key="1">
    <source>
        <dbReference type="ARBA" id="ARBA00001946"/>
    </source>
</evidence>
<dbReference type="Gene3D" id="4.10.800.30">
    <property type="entry name" value="ERCC4, Mus81-Eme1 complex, nuclease domain, subdomain 2"/>
    <property type="match status" value="1"/>
</dbReference>
<keyword evidence="12" id="KW-0469">Meiosis</keyword>
<dbReference type="GO" id="GO:0005634">
    <property type="term" value="C:nucleus"/>
    <property type="evidence" value="ECO:0007669"/>
    <property type="project" value="UniProtKB-SubCell"/>
</dbReference>
<dbReference type="InterPro" id="IPR042530">
    <property type="entry name" value="EME1/EME2_C"/>
</dbReference>
<evidence type="ECO:0000256" key="8">
    <source>
        <dbReference type="ARBA" id="ARBA00022842"/>
    </source>
</evidence>
<dbReference type="CDD" id="cd20083">
    <property type="entry name" value="XPF_nuclease_EME"/>
    <property type="match status" value="1"/>
</dbReference>
<dbReference type="GO" id="GO:0031297">
    <property type="term" value="P:replication fork processing"/>
    <property type="evidence" value="ECO:0007669"/>
    <property type="project" value="TreeGrafter"/>
</dbReference>
<dbReference type="EMBL" id="HBUF01234527">
    <property type="protein sequence ID" value="CAG6674681.1"/>
    <property type="molecule type" value="Transcribed_RNA"/>
</dbReference>
<dbReference type="InterPro" id="IPR043087">
    <property type="entry name" value="Eme1_nucdom_sub2"/>
</dbReference>
<keyword evidence="9" id="KW-0233">DNA recombination</keyword>
<dbReference type="GO" id="GO:0006302">
    <property type="term" value="P:double-strand break repair"/>
    <property type="evidence" value="ECO:0007669"/>
    <property type="project" value="TreeGrafter"/>
</dbReference>
<evidence type="ECO:0000256" key="10">
    <source>
        <dbReference type="ARBA" id="ARBA00023204"/>
    </source>
</evidence>
<dbReference type="Pfam" id="PF21292">
    <property type="entry name" value="EME1-MUS81_C"/>
    <property type="match status" value="1"/>
</dbReference>
<feature type="compositionally biased region" description="Low complexity" evidence="13">
    <location>
        <begin position="159"/>
        <end position="183"/>
    </location>
</feature>
<dbReference type="Gene3D" id="1.10.150.670">
    <property type="entry name" value="Crossover junction endonuclease EME1, DNA-binding domain"/>
    <property type="match status" value="1"/>
</dbReference>
<accession>A0A8D8SRM9</accession>
<comment type="cofactor">
    <cofactor evidence="1">
        <name>Mg(2+)</name>
        <dbReference type="ChEBI" id="CHEBI:18420"/>
    </cofactor>
</comment>
<keyword evidence="3" id="KW-0540">Nuclease</keyword>
<feature type="region of interest" description="Disordered" evidence="13">
    <location>
        <begin position="1"/>
        <end position="230"/>
    </location>
</feature>
<keyword evidence="4" id="KW-0479">Metal-binding</keyword>
<keyword evidence="7" id="KW-0378">Hydrolase</keyword>
<evidence type="ECO:0000256" key="6">
    <source>
        <dbReference type="ARBA" id="ARBA00022763"/>
    </source>
</evidence>
<dbReference type="EMBL" id="HBUF01234528">
    <property type="protein sequence ID" value="CAG6674683.1"/>
    <property type="molecule type" value="Transcribed_RNA"/>
</dbReference>
<evidence type="ECO:0000256" key="2">
    <source>
        <dbReference type="ARBA" id="ARBA00004123"/>
    </source>
</evidence>
<sequence length="535" mass="60556">MSENIIEISSEETEDESNEYSAKSKLGAVHTLSSSDSYSDDEHKSPVNRSSAVSKKQYTIPKLSQYKGTLNSSCHAQSSSEEFPSPSKIDIFQTRSKQKSHRKSDTNIKNNGRSTSKTDTSKQNQDKDKPSSSKSSEKLSNEKLKDKIPRVQEKVNLDDSFSSIKSHTISDSNSSDSSVSLPSPVNKRKKKTKQSNQVLEDKQRERQKKAEDRLKKKKAEAELKAKKKQVQESLRKFKPGECLKHLSTRLDVSITQEPYGNDVLASLDALDTKYEIISQRLPSTITWMRDNEECEEDLLLIIWSGEHFVKLVAEMKIVDEINKFKRTFSNKRAILVVFGFECYMKKLRKEKCTSKSLSNELKNVTKSDIDLAMIQLQLVCKCNCKILETRADIALHISQVAKSVAETPFRLEKQKLEEKSDWHASSDSKDCVKVDKLGNGLGRLWRQQICQFNNVTLDISEAIAQVYKTPTSLVKAYEVSSSRREGEKLLADIIVKRGRGPSASTRTVGKELSKKVYNLFNSIDPEQHLSQLQGL</sequence>
<organism evidence="14">
    <name type="scientific">Cacopsylla melanoneura</name>
    <dbReference type="NCBI Taxonomy" id="428564"/>
    <lineage>
        <taxon>Eukaryota</taxon>
        <taxon>Metazoa</taxon>
        <taxon>Ecdysozoa</taxon>
        <taxon>Arthropoda</taxon>
        <taxon>Hexapoda</taxon>
        <taxon>Insecta</taxon>
        <taxon>Pterygota</taxon>
        <taxon>Neoptera</taxon>
        <taxon>Paraneoptera</taxon>
        <taxon>Hemiptera</taxon>
        <taxon>Sternorrhyncha</taxon>
        <taxon>Psylloidea</taxon>
        <taxon>Psyllidae</taxon>
        <taxon>Psyllinae</taxon>
        <taxon>Cacopsylla</taxon>
    </lineage>
</organism>
<dbReference type="EMBL" id="HBUF01234526">
    <property type="protein sequence ID" value="CAG6674679.1"/>
    <property type="molecule type" value="Transcribed_RNA"/>
</dbReference>
<evidence type="ECO:0000256" key="3">
    <source>
        <dbReference type="ARBA" id="ARBA00022722"/>
    </source>
</evidence>
<dbReference type="PANTHER" id="PTHR21077:SF5">
    <property type="entry name" value="CROSSOVER JUNCTION ENDONUCLEASE MMS4"/>
    <property type="match status" value="1"/>
</dbReference>
<keyword evidence="8" id="KW-0460">Magnesium</keyword>
<reference evidence="14" key="1">
    <citation type="submission" date="2021-05" db="EMBL/GenBank/DDBJ databases">
        <authorList>
            <person name="Alioto T."/>
            <person name="Alioto T."/>
            <person name="Gomez Garrido J."/>
        </authorList>
    </citation>
    <scope>NUCLEOTIDE SEQUENCE</scope>
</reference>
<keyword evidence="10" id="KW-0234">DNA repair</keyword>
<dbReference type="InterPro" id="IPR043086">
    <property type="entry name" value="EME1_nucdom_sub1"/>
</dbReference>
<evidence type="ECO:0000256" key="4">
    <source>
        <dbReference type="ARBA" id="ARBA00022723"/>
    </source>
</evidence>
<dbReference type="Gene3D" id="3.40.1620.30">
    <property type="entry name" value="ERCC4, Mus81-Eme1 complex, nuclease domain, subdomain 1"/>
    <property type="match status" value="1"/>
</dbReference>
<keyword evidence="11" id="KW-0539">Nucleus</keyword>
<dbReference type="GO" id="GO:0000712">
    <property type="term" value="P:resolution of meiotic recombination intermediates"/>
    <property type="evidence" value="ECO:0007669"/>
    <property type="project" value="TreeGrafter"/>
</dbReference>
<feature type="compositionally biased region" description="Basic and acidic residues" evidence="13">
    <location>
        <begin position="124"/>
        <end position="157"/>
    </location>
</feature>
<feature type="compositionally biased region" description="Polar residues" evidence="13">
    <location>
        <begin position="66"/>
        <end position="82"/>
    </location>
</feature>
<evidence type="ECO:0000256" key="7">
    <source>
        <dbReference type="ARBA" id="ARBA00022801"/>
    </source>
</evidence>
<dbReference type="GO" id="GO:0046872">
    <property type="term" value="F:metal ion binding"/>
    <property type="evidence" value="ECO:0007669"/>
    <property type="project" value="UniProtKB-KW"/>
</dbReference>
<dbReference type="PANTHER" id="PTHR21077">
    <property type="entry name" value="EME1 PROTEIN"/>
    <property type="match status" value="1"/>
</dbReference>
<protein>
    <submittedName>
        <fullName evidence="14">Crossover junction endonuclease EME1</fullName>
    </submittedName>
</protein>
<dbReference type="InterPro" id="IPR033310">
    <property type="entry name" value="Mms4/EME1/EME2"/>
</dbReference>
<keyword evidence="5 14" id="KW-0255">Endonuclease</keyword>
<feature type="compositionally biased region" description="Basic and acidic residues" evidence="13">
    <location>
        <begin position="199"/>
        <end position="230"/>
    </location>
</feature>